<reference evidence="6" key="1">
    <citation type="submission" date="2017-04" db="EMBL/GenBank/DDBJ databases">
        <authorList>
            <person name="Varghese N."/>
            <person name="Submissions S."/>
        </authorList>
    </citation>
    <scope>NUCLEOTIDE SEQUENCE [LARGE SCALE GENOMIC DNA]</scope>
    <source>
        <strain evidence="6">RKEM611</strain>
    </source>
</reference>
<dbReference type="InterPro" id="IPR050627">
    <property type="entry name" value="Nitroreductase/BluB"/>
</dbReference>
<dbReference type="OrthoDB" id="9773807at2"/>
<dbReference type="Gene3D" id="3.40.109.10">
    <property type="entry name" value="NADH Oxidase"/>
    <property type="match status" value="1"/>
</dbReference>
<name>A0A1Y6CW69_9BACT</name>
<dbReference type="GO" id="GO:0016491">
    <property type="term" value="F:oxidoreductase activity"/>
    <property type="evidence" value="ECO:0007669"/>
    <property type="project" value="UniProtKB-KW"/>
</dbReference>
<dbReference type="InterPro" id="IPR012825">
    <property type="entry name" value="BluB"/>
</dbReference>
<evidence type="ECO:0000256" key="3">
    <source>
        <dbReference type="ARBA" id="ARBA00023002"/>
    </source>
</evidence>
<evidence type="ECO:0000313" key="5">
    <source>
        <dbReference type="EMBL" id="SMF83161.1"/>
    </source>
</evidence>
<dbReference type="NCBIfam" id="TIGR02476">
    <property type="entry name" value="BluB"/>
    <property type="match status" value="1"/>
</dbReference>
<feature type="domain" description="Nitroreductase" evidence="4">
    <location>
        <begin position="19"/>
        <end position="183"/>
    </location>
</feature>
<proteinExistence type="predicted"/>
<dbReference type="Pfam" id="PF00881">
    <property type="entry name" value="Nitroreductase"/>
    <property type="match status" value="1"/>
</dbReference>
<dbReference type="Proteomes" id="UP000192907">
    <property type="component" value="Unassembled WGS sequence"/>
</dbReference>
<keyword evidence="6" id="KW-1185">Reference proteome</keyword>
<keyword evidence="3" id="KW-0560">Oxidoreductase</keyword>
<dbReference type="PANTHER" id="PTHR23026">
    <property type="entry name" value="NADPH NITROREDUCTASE"/>
    <property type="match status" value="1"/>
</dbReference>
<dbReference type="InterPro" id="IPR029479">
    <property type="entry name" value="Nitroreductase"/>
</dbReference>
<evidence type="ECO:0000259" key="4">
    <source>
        <dbReference type="Pfam" id="PF00881"/>
    </source>
</evidence>
<keyword evidence="2" id="KW-0288">FMN</keyword>
<evidence type="ECO:0000256" key="2">
    <source>
        <dbReference type="ARBA" id="ARBA00022643"/>
    </source>
</evidence>
<organism evidence="5 6">
    <name type="scientific">Pseudobacteriovorax antillogorgiicola</name>
    <dbReference type="NCBI Taxonomy" id="1513793"/>
    <lineage>
        <taxon>Bacteria</taxon>
        <taxon>Pseudomonadati</taxon>
        <taxon>Bdellovibrionota</taxon>
        <taxon>Oligoflexia</taxon>
        <taxon>Oligoflexales</taxon>
        <taxon>Pseudobacteriovoracaceae</taxon>
        <taxon>Pseudobacteriovorax</taxon>
    </lineage>
</organism>
<accession>A0A1Y6CW69</accession>
<dbReference type="SUPFAM" id="SSF55469">
    <property type="entry name" value="FMN-dependent nitroreductase-like"/>
    <property type="match status" value="1"/>
</dbReference>
<sequence>MGPKFSIEDQELLKQIMVHRRDIRGNRFTPEQISDDDLQQVIDAAFLAPSVGYSQPWKIVVIQSPATRAVILENFDRANASAENQFHGQRKQVYSKLKLEGIKECSHLLAVYYREPIGPVLGQTTMKEAGPYSVVCAIQNMWLMARAKNIGLGWVSILDSQDLNEQLQVPAGFKLVALLCLGYVDQFPEEPELKTLGWEQERPLSEMISFETFS</sequence>
<evidence type="ECO:0000256" key="1">
    <source>
        <dbReference type="ARBA" id="ARBA00022630"/>
    </source>
</evidence>
<keyword evidence="1" id="KW-0285">Flavoprotein</keyword>
<dbReference type="RefSeq" id="WP_132326278.1">
    <property type="nucleotide sequence ID" value="NZ_FWZT01000045.1"/>
</dbReference>
<dbReference type="AlphaFoldDB" id="A0A1Y6CW69"/>
<gene>
    <name evidence="5" type="ORF">SAMN06296036_1452</name>
</gene>
<protein>
    <submittedName>
        <fullName evidence="5">Cob(II)yrinic acid a,c-diamide reductase</fullName>
    </submittedName>
</protein>
<dbReference type="STRING" id="1513793.SAMN06296036_1452"/>
<dbReference type="PANTHER" id="PTHR23026:SF90">
    <property type="entry name" value="IODOTYROSINE DEIODINASE 1"/>
    <property type="match status" value="1"/>
</dbReference>
<dbReference type="EMBL" id="FWZT01000045">
    <property type="protein sequence ID" value="SMF83161.1"/>
    <property type="molecule type" value="Genomic_DNA"/>
</dbReference>
<evidence type="ECO:0000313" key="6">
    <source>
        <dbReference type="Proteomes" id="UP000192907"/>
    </source>
</evidence>
<dbReference type="InterPro" id="IPR000415">
    <property type="entry name" value="Nitroreductase-like"/>
</dbReference>